<dbReference type="AlphaFoldDB" id="A0A1Y1ZXM1"/>
<dbReference type="EMBL" id="MCFA01000032">
    <property type="protein sequence ID" value="ORY14525.1"/>
    <property type="molecule type" value="Genomic_DNA"/>
</dbReference>
<dbReference type="Proteomes" id="UP000193144">
    <property type="component" value="Unassembled WGS sequence"/>
</dbReference>
<organism evidence="2 3">
    <name type="scientific">Clohesyomyces aquaticus</name>
    <dbReference type="NCBI Taxonomy" id="1231657"/>
    <lineage>
        <taxon>Eukaryota</taxon>
        <taxon>Fungi</taxon>
        <taxon>Dikarya</taxon>
        <taxon>Ascomycota</taxon>
        <taxon>Pezizomycotina</taxon>
        <taxon>Dothideomycetes</taxon>
        <taxon>Pleosporomycetidae</taxon>
        <taxon>Pleosporales</taxon>
        <taxon>Lindgomycetaceae</taxon>
        <taxon>Clohesyomyces</taxon>
    </lineage>
</organism>
<sequence length="181" mass="20654">MGNTQGGWHAGGHRGAFPDTRGRNAIATHIRLVKQFHPTPVRTQSKHPCPGKLPSTCARECCDSIRWRRLLSPLTDPFVSLAWLGTYIHQGRSFQWKPQLQPILGRFARDLLLFSSSHEIVHLERWGWLIILASQGRRGCTIYFYSSSPSSSTHVLTFSEPRRLVFYISSTLYRSSRFIST</sequence>
<keyword evidence="3" id="KW-1185">Reference proteome</keyword>
<feature type="compositionally biased region" description="Gly residues" evidence="1">
    <location>
        <begin position="1"/>
        <end position="14"/>
    </location>
</feature>
<gene>
    <name evidence="2" type="ORF">BCR34DRAFT_227836</name>
</gene>
<reference evidence="2 3" key="1">
    <citation type="submission" date="2016-07" db="EMBL/GenBank/DDBJ databases">
        <title>Pervasive Adenine N6-methylation of Active Genes in Fungi.</title>
        <authorList>
            <consortium name="DOE Joint Genome Institute"/>
            <person name="Mondo S.J."/>
            <person name="Dannebaum R.O."/>
            <person name="Kuo R.C."/>
            <person name="Labutti K."/>
            <person name="Haridas S."/>
            <person name="Kuo A."/>
            <person name="Salamov A."/>
            <person name="Ahrendt S.R."/>
            <person name="Lipzen A."/>
            <person name="Sullivan W."/>
            <person name="Andreopoulos W.B."/>
            <person name="Clum A."/>
            <person name="Lindquist E."/>
            <person name="Daum C."/>
            <person name="Ramamoorthy G.K."/>
            <person name="Gryganskyi A."/>
            <person name="Culley D."/>
            <person name="Magnuson J.K."/>
            <person name="James T.Y."/>
            <person name="O'Malley M.A."/>
            <person name="Stajich J.E."/>
            <person name="Spatafora J.W."/>
            <person name="Visel A."/>
            <person name="Grigoriev I.V."/>
        </authorList>
    </citation>
    <scope>NUCLEOTIDE SEQUENCE [LARGE SCALE GENOMIC DNA]</scope>
    <source>
        <strain evidence="2 3">CBS 115471</strain>
    </source>
</reference>
<evidence type="ECO:0000313" key="2">
    <source>
        <dbReference type="EMBL" id="ORY14525.1"/>
    </source>
</evidence>
<accession>A0A1Y1ZXM1</accession>
<evidence type="ECO:0000313" key="3">
    <source>
        <dbReference type="Proteomes" id="UP000193144"/>
    </source>
</evidence>
<feature type="region of interest" description="Disordered" evidence="1">
    <location>
        <begin position="1"/>
        <end position="20"/>
    </location>
</feature>
<protein>
    <submittedName>
        <fullName evidence="2">Uncharacterized protein</fullName>
    </submittedName>
</protein>
<comment type="caution">
    <text evidence="2">The sequence shown here is derived from an EMBL/GenBank/DDBJ whole genome shotgun (WGS) entry which is preliminary data.</text>
</comment>
<evidence type="ECO:0000256" key="1">
    <source>
        <dbReference type="SAM" id="MobiDB-lite"/>
    </source>
</evidence>
<name>A0A1Y1ZXM1_9PLEO</name>
<proteinExistence type="predicted"/>